<organism evidence="2 3">
    <name type="scientific">Penicillium alfredii</name>
    <dbReference type="NCBI Taxonomy" id="1506179"/>
    <lineage>
        <taxon>Eukaryota</taxon>
        <taxon>Fungi</taxon>
        <taxon>Dikarya</taxon>
        <taxon>Ascomycota</taxon>
        <taxon>Pezizomycotina</taxon>
        <taxon>Eurotiomycetes</taxon>
        <taxon>Eurotiomycetidae</taxon>
        <taxon>Eurotiales</taxon>
        <taxon>Aspergillaceae</taxon>
        <taxon>Penicillium</taxon>
    </lineage>
</organism>
<reference evidence="2" key="2">
    <citation type="journal article" date="2023" name="IMA Fungus">
        <title>Comparative genomic study of the Penicillium genus elucidates a diverse pangenome and 15 lateral gene transfer events.</title>
        <authorList>
            <person name="Petersen C."/>
            <person name="Sorensen T."/>
            <person name="Nielsen M.R."/>
            <person name="Sondergaard T.E."/>
            <person name="Sorensen J.L."/>
            <person name="Fitzpatrick D.A."/>
            <person name="Frisvad J.C."/>
            <person name="Nielsen K.L."/>
        </authorList>
    </citation>
    <scope>NUCLEOTIDE SEQUENCE</scope>
    <source>
        <strain evidence="2">IBT 34128</strain>
    </source>
</reference>
<evidence type="ECO:0000313" key="3">
    <source>
        <dbReference type="Proteomes" id="UP001141434"/>
    </source>
</evidence>
<comment type="caution">
    <text evidence="2">The sequence shown here is derived from an EMBL/GenBank/DDBJ whole genome shotgun (WGS) entry which is preliminary data.</text>
</comment>
<feature type="compositionally biased region" description="Polar residues" evidence="1">
    <location>
        <begin position="15"/>
        <end position="26"/>
    </location>
</feature>
<dbReference type="EMBL" id="JAPMSZ010000005">
    <property type="protein sequence ID" value="KAJ5101249.1"/>
    <property type="molecule type" value="Genomic_DNA"/>
</dbReference>
<feature type="compositionally biased region" description="Polar residues" evidence="1">
    <location>
        <begin position="64"/>
        <end position="81"/>
    </location>
</feature>
<evidence type="ECO:0000313" key="2">
    <source>
        <dbReference type="EMBL" id="KAJ5101249.1"/>
    </source>
</evidence>
<proteinExistence type="predicted"/>
<dbReference type="Proteomes" id="UP001141434">
    <property type="component" value="Unassembled WGS sequence"/>
</dbReference>
<gene>
    <name evidence="2" type="ORF">NUU61_003471</name>
</gene>
<evidence type="ECO:0000256" key="1">
    <source>
        <dbReference type="SAM" id="MobiDB-lite"/>
    </source>
</evidence>
<protein>
    <submittedName>
        <fullName evidence="2">Uncharacterized protein</fullName>
    </submittedName>
</protein>
<feature type="region of interest" description="Disordered" evidence="1">
    <location>
        <begin position="1"/>
        <end position="42"/>
    </location>
</feature>
<feature type="region of interest" description="Disordered" evidence="1">
    <location>
        <begin position="60"/>
        <end position="81"/>
    </location>
</feature>
<dbReference type="RefSeq" id="XP_056512080.1">
    <property type="nucleotide sequence ID" value="XM_056654053.1"/>
</dbReference>
<dbReference type="GeneID" id="81393221"/>
<accession>A0A9W9KCH7</accession>
<keyword evidence="3" id="KW-1185">Reference proteome</keyword>
<reference evidence="2" key="1">
    <citation type="submission" date="2022-11" db="EMBL/GenBank/DDBJ databases">
        <authorList>
            <person name="Petersen C."/>
        </authorList>
    </citation>
    <scope>NUCLEOTIDE SEQUENCE</scope>
    <source>
        <strain evidence="2">IBT 34128</strain>
    </source>
</reference>
<sequence length="159" mass="17015">MSCSAPITRPHPAQPNASNSSVSSGIGLTANDDEMGTGSDSSIPSTLCLRCSKFPTHTLELDDQNSLNSSSTPPWLPSAQNIPLPDQEYHLSSLSLRLAAGIDRYIRSVMAVPVLSPAQQPSQDILRPFTNSEIAPSLTGMTDPVSRSSYIEFPRCSRA</sequence>
<dbReference type="AlphaFoldDB" id="A0A9W9KCH7"/>
<name>A0A9W9KCH7_9EURO</name>